<sequence length="485" mass="53024">MKLRNVTVEIWEEIVIVRWEPPEDCPEDASYAVRIGRSVSLLLSFGRSDSVIQKFHIFMFTHLYSYTLFLSQHITSKCVTFPSLLHTPFAQFSISFANSNPPAPLLQTAKILPPSFSLAGNGDSIKVKIHSKPTLMAIFTAGLQYSAYLRIKGHVSKVLSVEDIDQVTMPMKTTKAPRLPHGDTVFGFVGLALGILVMVVLLGMSCFLWRPVKMPAVLKPQEIGWHPVSITDGPVEVIVDKGWLLTRTLVDGKKGKYDDTKKILEEVERRESQDSGINMEPASISSRHSDEEEAAAALEDSGCESLDNAGGSLNGSGGSRELLLMDGRRGDDSGLGLGLNGGGHGVLPDLEVVAGDGYRSQSPATIESHAYREEKVDVSSQCDTDTNLAAPISGYRPSQVIGNELTNACHHMPSVTIKQDFPLSSYLKKTVLQTVRPLEQDDHIPLFQDSLMSCNDSALFHNDRGLDCHINSIAVSLSDMELTFG</sequence>
<protein>
    <recommendedName>
        <fullName evidence="5">Fibronectin type-III domain-containing protein</fullName>
    </recommendedName>
</protein>
<evidence type="ECO:0000256" key="1">
    <source>
        <dbReference type="SAM" id="MobiDB-lite"/>
    </source>
</evidence>
<evidence type="ECO:0000313" key="3">
    <source>
        <dbReference type="Ensembl" id="ENSDCDP00010030340.1"/>
    </source>
</evidence>
<keyword evidence="2" id="KW-1133">Transmembrane helix</keyword>
<dbReference type="Proteomes" id="UP000694580">
    <property type="component" value="Chromosome 19"/>
</dbReference>
<feature type="compositionally biased region" description="Low complexity" evidence="1">
    <location>
        <begin position="295"/>
        <end position="311"/>
    </location>
</feature>
<name>A0AAY4CAW9_9TELE</name>
<proteinExistence type="predicted"/>
<organism evidence="3 4">
    <name type="scientific">Denticeps clupeoides</name>
    <name type="common">denticle herring</name>
    <dbReference type="NCBI Taxonomy" id="299321"/>
    <lineage>
        <taxon>Eukaryota</taxon>
        <taxon>Metazoa</taxon>
        <taxon>Chordata</taxon>
        <taxon>Craniata</taxon>
        <taxon>Vertebrata</taxon>
        <taxon>Euteleostomi</taxon>
        <taxon>Actinopterygii</taxon>
        <taxon>Neopterygii</taxon>
        <taxon>Teleostei</taxon>
        <taxon>Clupei</taxon>
        <taxon>Clupeiformes</taxon>
        <taxon>Denticipitoidei</taxon>
        <taxon>Denticipitidae</taxon>
        <taxon>Denticeps</taxon>
    </lineage>
</organism>
<keyword evidence="2" id="KW-0472">Membrane</keyword>
<keyword evidence="4" id="KW-1185">Reference proteome</keyword>
<evidence type="ECO:0000313" key="4">
    <source>
        <dbReference type="Proteomes" id="UP000694580"/>
    </source>
</evidence>
<evidence type="ECO:0000256" key="2">
    <source>
        <dbReference type="SAM" id="Phobius"/>
    </source>
</evidence>
<reference evidence="3" key="3">
    <citation type="submission" date="2025-09" db="UniProtKB">
        <authorList>
            <consortium name="Ensembl"/>
        </authorList>
    </citation>
    <scope>IDENTIFICATION</scope>
</reference>
<keyword evidence="2" id="KW-0812">Transmembrane</keyword>
<reference evidence="3" key="2">
    <citation type="submission" date="2025-08" db="UniProtKB">
        <authorList>
            <consortium name="Ensembl"/>
        </authorList>
    </citation>
    <scope>IDENTIFICATION</scope>
</reference>
<reference evidence="3 4" key="1">
    <citation type="submission" date="2020-06" db="EMBL/GenBank/DDBJ databases">
        <authorList>
            <consortium name="Wellcome Sanger Institute Data Sharing"/>
        </authorList>
    </citation>
    <scope>NUCLEOTIDE SEQUENCE [LARGE SCALE GENOMIC DNA]</scope>
</reference>
<dbReference type="InterPro" id="IPR013783">
    <property type="entry name" value="Ig-like_fold"/>
</dbReference>
<accession>A0AAY4CAW9</accession>
<feature type="region of interest" description="Disordered" evidence="1">
    <location>
        <begin position="267"/>
        <end position="322"/>
    </location>
</feature>
<feature type="transmembrane region" description="Helical" evidence="2">
    <location>
        <begin position="185"/>
        <end position="209"/>
    </location>
</feature>
<dbReference type="Gene3D" id="2.60.40.10">
    <property type="entry name" value="Immunoglobulins"/>
    <property type="match status" value="1"/>
</dbReference>
<evidence type="ECO:0008006" key="5">
    <source>
        <dbReference type="Google" id="ProtNLM"/>
    </source>
</evidence>
<dbReference type="AlphaFoldDB" id="A0AAY4CAW9"/>
<dbReference type="Ensembl" id="ENSDCDT00010037713.1">
    <property type="protein sequence ID" value="ENSDCDP00010030340.1"/>
    <property type="gene ID" value="ENSDCDG00010019481.1"/>
</dbReference>